<dbReference type="FunFam" id="1.10.357.10:FF:000004">
    <property type="entry name" value="Ubiquinone biosynthesis protein COQ9, mitochondrial"/>
    <property type="match status" value="1"/>
</dbReference>
<keyword evidence="11" id="KW-1185">Reference proteome</keyword>
<dbReference type="AlphaFoldDB" id="A0A9R1U997"/>
<name>A0A9R1U997_9HYME</name>
<dbReference type="Proteomes" id="UP000694866">
    <property type="component" value="Unplaced"/>
</dbReference>
<dbReference type="GeneID" id="105273169"/>
<evidence type="ECO:0000256" key="8">
    <source>
        <dbReference type="RuleBase" id="RU366063"/>
    </source>
</evidence>
<dbReference type="GO" id="GO:0008289">
    <property type="term" value="F:lipid binding"/>
    <property type="evidence" value="ECO:0007669"/>
    <property type="project" value="UniProtKB-UniRule"/>
</dbReference>
<dbReference type="KEGG" id="fas:105273169"/>
<proteinExistence type="inferred from homology"/>
<feature type="domain" description="COQ9 C-terminal" evidence="9">
    <location>
        <begin position="172"/>
        <end position="242"/>
    </location>
</feature>
<evidence type="ECO:0000259" key="9">
    <source>
        <dbReference type="Pfam" id="PF08511"/>
    </source>
</evidence>
<evidence type="ECO:0000256" key="2">
    <source>
        <dbReference type="ARBA" id="ARBA00004749"/>
    </source>
</evidence>
<dbReference type="PANTHER" id="PTHR21427:SF19">
    <property type="entry name" value="UBIQUINONE BIOSYNTHESIS PROTEIN COQ9, MITOCHONDRIAL"/>
    <property type="match status" value="1"/>
</dbReference>
<evidence type="ECO:0000256" key="3">
    <source>
        <dbReference type="ARBA" id="ARBA00010766"/>
    </source>
</evidence>
<comment type="similarity">
    <text evidence="3 8">Belongs to the COQ9 family.</text>
</comment>
<dbReference type="Pfam" id="PF08511">
    <property type="entry name" value="COQ9"/>
    <property type="match status" value="1"/>
</dbReference>
<evidence type="ECO:0000256" key="6">
    <source>
        <dbReference type="ARBA" id="ARBA00023121"/>
    </source>
</evidence>
<dbReference type="RefSeq" id="XP_011313751.1">
    <property type="nucleotide sequence ID" value="XM_011315449.1"/>
</dbReference>
<comment type="function">
    <text evidence="8">Membrane-associated protein that warps the membrane surface to access and bind aromatic isoprenes with high specificity, including ubiquinone (CoQ) isoprene intermediates and presents them directly to Coq7, therefore facilitating the Coq7-mediated hydroxylase step. Participates in the biosynthesis of coenzyme Q, also named ubiquinone, an essential lipid-soluble electron transporter for aerobic cellular respiration.</text>
</comment>
<evidence type="ECO:0000256" key="5">
    <source>
        <dbReference type="ARBA" id="ARBA00022946"/>
    </source>
</evidence>
<keyword evidence="6 8" id="KW-0446">Lipid-binding</keyword>
<comment type="subcellular location">
    <subcellularLocation>
        <location evidence="1 8">Mitochondrion</location>
    </subcellularLocation>
</comment>
<evidence type="ECO:0000256" key="7">
    <source>
        <dbReference type="ARBA" id="ARBA00023128"/>
    </source>
</evidence>
<dbReference type="NCBIfam" id="TIGR02396">
    <property type="entry name" value="diverge_rpsU"/>
    <property type="match status" value="1"/>
</dbReference>
<protein>
    <recommendedName>
        <fullName evidence="8">Ubiquinone biosynthesis protein</fullName>
    </recommendedName>
</protein>
<keyword evidence="7 8" id="KW-0496">Mitochondrion</keyword>
<dbReference type="InterPro" id="IPR048674">
    <property type="entry name" value="COQ9_HTH"/>
</dbReference>
<evidence type="ECO:0000259" key="10">
    <source>
        <dbReference type="Pfam" id="PF21392"/>
    </source>
</evidence>
<dbReference type="InterPro" id="IPR012762">
    <property type="entry name" value="Ubiq_biosynth_COQ9"/>
</dbReference>
<organism evidence="11 12">
    <name type="scientific">Fopius arisanus</name>
    <dbReference type="NCBI Taxonomy" id="64838"/>
    <lineage>
        <taxon>Eukaryota</taxon>
        <taxon>Metazoa</taxon>
        <taxon>Ecdysozoa</taxon>
        <taxon>Arthropoda</taxon>
        <taxon>Hexapoda</taxon>
        <taxon>Insecta</taxon>
        <taxon>Pterygota</taxon>
        <taxon>Neoptera</taxon>
        <taxon>Endopterygota</taxon>
        <taxon>Hymenoptera</taxon>
        <taxon>Apocrita</taxon>
        <taxon>Ichneumonoidea</taxon>
        <taxon>Braconidae</taxon>
        <taxon>Opiinae</taxon>
        <taxon>Fopius</taxon>
    </lineage>
</organism>
<keyword evidence="12" id="KW-0830">Ubiquinone</keyword>
<reference evidence="12" key="1">
    <citation type="submission" date="2025-08" db="UniProtKB">
        <authorList>
            <consortium name="RefSeq"/>
        </authorList>
    </citation>
    <scope>IDENTIFICATION</scope>
    <source>
        <strain evidence="12">USDA-PBARC FA_bdor</strain>
        <tissue evidence="12">Whole organism</tissue>
    </source>
</reference>
<keyword evidence="5" id="KW-0809">Transit peptide</keyword>
<accession>A0A9R1U997</accession>
<feature type="domain" description="Ubiquinone biosynthesis protein COQ9 HTH" evidence="10">
    <location>
        <begin position="57"/>
        <end position="84"/>
    </location>
</feature>
<dbReference type="GO" id="GO:0005743">
    <property type="term" value="C:mitochondrial inner membrane"/>
    <property type="evidence" value="ECO:0007669"/>
    <property type="project" value="TreeGrafter"/>
</dbReference>
<evidence type="ECO:0000256" key="4">
    <source>
        <dbReference type="ARBA" id="ARBA00022688"/>
    </source>
</evidence>
<evidence type="ECO:0000313" key="12">
    <source>
        <dbReference type="RefSeq" id="XP_011313751.1"/>
    </source>
</evidence>
<dbReference type="GO" id="GO:0006744">
    <property type="term" value="P:ubiquinone biosynthetic process"/>
    <property type="evidence" value="ECO:0007669"/>
    <property type="project" value="UniProtKB-UniRule"/>
</dbReference>
<keyword evidence="4 8" id="KW-0831">Ubiquinone biosynthesis</keyword>
<sequence length="281" mass="31315">MAVATILALRKGLTITGVRGLWTSRINSNEQKAQNAVAEISTTEESKESEEEYEGMIKKQILAAAMPFVKEHGWSQEAISAGAESIGYPGVIHGLFPRGGAELVLHFYANCNAELNEIMKSEALTTEGEPSQPIKLPEEFVKKALERRLRMLVPYKSTWPQAIGLLALPPNVPPALANLLTLVDDICYYAGDRSVDFHWYTRRVAVAGIYKTSELYMLQDKSEDHTRTWEFLGRRIEDAVQLNRVLTVDLPPPDQALNRATEAATAAFTTARNILGMNWNR</sequence>
<evidence type="ECO:0000256" key="1">
    <source>
        <dbReference type="ARBA" id="ARBA00004173"/>
    </source>
</evidence>
<dbReference type="InterPro" id="IPR013718">
    <property type="entry name" value="COQ9_C"/>
</dbReference>
<comment type="pathway">
    <text evidence="2 8">Cofactor biosynthesis; ubiquinone biosynthesis.</text>
</comment>
<dbReference type="CTD" id="57017"/>
<dbReference type="Gene3D" id="1.10.357.10">
    <property type="entry name" value="Tetracycline Repressor, domain 2"/>
    <property type="match status" value="1"/>
</dbReference>
<dbReference type="OrthoDB" id="619536at2759"/>
<dbReference type="PANTHER" id="PTHR21427">
    <property type="entry name" value="UBIQUINONE BIOSYNTHESIS PROTEIN COQ9, MITOCHONDRIAL"/>
    <property type="match status" value="1"/>
</dbReference>
<gene>
    <name evidence="12" type="primary">Coq9</name>
</gene>
<evidence type="ECO:0000313" key="11">
    <source>
        <dbReference type="Proteomes" id="UP000694866"/>
    </source>
</evidence>
<dbReference type="Pfam" id="PF21392">
    <property type="entry name" value="COQ9_N"/>
    <property type="match status" value="1"/>
</dbReference>